<dbReference type="Proteomes" id="UP000242320">
    <property type="component" value="Unassembled WGS sequence"/>
</dbReference>
<evidence type="ECO:0000259" key="2">
    <source>
        <dbReference type="Pfam" id="PF02470"/>
    </source>
</evidence>
<feature type="domain" description="Mammalian cell entry C-terminal" evidence="3">
    <location>
        <begin position="152"/>
        <end position="292"/>
    </location>
</feature>
<organism evidence="4 5">
    <name type="scientific">Mycolicibacterium vulneris</name>
    <dbReference type="NCBI Taxonomy" id="547163"/>
    <lineage>
        <taxon>Bacteria</taxon>
        <taxon>Bacillati</taxon>
        <taxon>Actinomycetota</taxon>
        <taxon>Actinomycetes</taxon>
        <taxon>Mycobacteriales</taxon>
        <taxon>Mycobacteriaceae</taxon>
        <taxon>Mycolicibacterium</taxon>
    </lineage>
</organism>
<feature type="compositionally biased region" description="Pro residues" evidence="1">
    <location>
        <begin position="442"/>
        <end position="459"/>
    </location>
</feature>
<feature type="region of interest" description="Disordered" evidence="1">
    <location>
        <begin position="348"/>
        <end position="399"/>
    </location>
</feature>
<dbReference type="PANTHER" id="PTHR33371">
    <property type="entry name" value="INTERMEMBRANE PHOSPHOLIPID TRANSPORT SYSTEM BINDING PROTEIN MLAD-RELATED"/>
    <property type="match status" value="1"/>
</dbReference>
<comment type="caution">
    <text evidence="4">The sequence shown here is derived from an EMBL/GenBank/DDBJ whole genome shotgun (WGS) entry which is preliminary data.</text>
</comment>
<dbReference type="Pfam" id="PF11887">
    <property type="entry name" value="Mce4_CUP1"/>
    <property type="match status" value="1"/>
</dbReference>
<evidence type="ECO:0000256" key="1">
    <source>
        <dbReference type="SAM" id="MobiDB-lite"/>
    </source>
</evidence>
<feature type="compositionally biased region" description="Pro residues" evidence="1">
    <location>
        <begin position="423"/>
        <end position="434"/>
    </location>
</feature>
<keyword evidence="5" id="KW-1185">Reference proteome</keyword>
<evidence type="ECO:0000259" key="3">
    <source>
        <dbReference type="Pfam" id="PF11887"/>
    </source>
</evidence>
<reference evidence="4 5" key="1">
    <citation type="submission" date="2017-04" db="EMBL/GenBank/DDBJ databases">
        <title>The new phylogeny of genus Mycobacterium.</title>
        <authorList>
            <person name="Tortoli E."/>
            <person name="Trovato A."/>
            <person name="Cirillo D.M."/>
        </authorList>
    </citation>
    <scope>NUCLEOTIDE SEQUENCE [LARGE SCALE GENOMIC DNA]</scope>
    <source>
        <strain evidence="4 5">DSM 45247</strain>
    </source>
</reference>
<dbReference type="OrthoDB" id="5241191at2"/>
<feature type="compositionally biased region" description="Pro residues" evidence="1">
    <location>
        <begin position="386"/>
        <end position="398"/>
    </location>
</feature>
<dbReference type="AlphaFoldDB" id="A0A1X2KS06"/>
<feature type="region of interest" description="Disordered" evidence="1">
    <location>
        <begin position="412"/>
        <end position="519"/>
    </location>
</feature>
<dbReference type="PANTHER" id="PTHR33371:SF18">
    <property type="entry name" value="MCE-FAMILY PROTEIN MCE3C"/>
    <property type="match status" value="1"/>
</dbReference>
<dbReference type="InterPro" id="IPR024516">
    <property type="entry name" value="Mce_C"/>
</dbReference>
<proteinExistence type="predicted"/>
<dbReference type="RefSeq" id="WP_085291829.1">
    <property type="nucleotide sequence ID" value="NZ_NCXM01000025.1"/>
</dbReference>
<feature type="domain" description="Mce/MlaD" evidence="2">
    <location>
        <begin position="40"/>
        <end position="112"/>
    </location>
</feature>
<feature type="compositionally biased region" description="Gly residues" evidence="1">
    <location>
        <begin position="506"/>
        <end position="519"/>
    </location>
</feature>
<dbReference type="Pfam" id="PF02470">
    <property type="entry name" value="MlaD"/>
    <property type="match status" value="1"/>
</dbReference>
<evidence type="ECO:0000313" key="5">
    <source>
        <dbReference type="Proteomes" id="UP000242320"/>
    </source>
</evidence>
<dbReference type="PRINTS" id="PR01782">
    <property type="entry name" value="MCEVIRFACTOR"/>
</dbReference>
<feature type="compositionally biased region" description="Pro residues" evidence="1">
    <location>
        <begin position="472"/>
        <end position="499"/>
    </location>
</feature>
<protein>
    <submittedName>
        <fullName evidence="4">Mammalian cell entry protein</fullName>
    </submittedName>
</protein>
<dbReference type="InterPro" id="IPR052336">
    <property type="entry name" value="MlaD_Phospholipid_Transporter"/>
</dbReference>
<evidence type="ECO:0000313" key="4">
    <source>
        <dbReference type="EMBL" id="OSC24471.1"/>
    </source>
</evidence>
<dbReference type="GO" id="GO:0005576">
    <property type="term" value="C:extracellular region"/>
    <property type="evidence" value="ECO:0007669"/>
    <property type="project" value="TreeGrafter"/>
</dbReference>
<dbReference type="EMBL" id="NCXM01000025">
    <property type="protein sequence ID" value="OSC24471.1"/>
    <property type="molecule type" value="Genomic_DNA"/>
</dbReference>
<dbReference type="InterPro" id="IPR003399">
    <property type="entry name" value="Mce/MlaD"/>
</dbReference>
<accession>A0A1X2KS06</accession>
<sequence length="519" mass="54619">MRTLTEFNRGRVGLMGITVLLLVVAVGQSFTSIPMMFASPSYYGQFTDTGQLNKGDKVRISGVNVGKVEALEIDGDHVRIKFSIGGNTIGTESRLAIKTDTILGKKVLEIEPRGSRPLRPGEGLPLGQSTTPYQLYDAAFDVTKAATGWDIDTVKQSLNVLSQTVDQTYPHLSSALDGLAKFSDTIGKRDEQIKHLLAQAHQVASVLGDRSEQINRLLVNTKTLLAAFNERGRAIAALLQNVSAFSTEVQGFINDNPNLNPVLEQLRAISDVLVARKDDLAQTLTYVSQFAASLGESVASGPYFKIVLSNLLPYWVLQPWVDAAFKKRGIDPENFWRSAGLPEFRWPDPNGTRLPNGAPPPAPPVLEGTPDHPGPAVPPGTACSYTPPPDALPRPWNPLPCAGVDAGPFGGSFPAPIDVQTSPPNPNGLPPTPGIPIAGRPGEPPPDVPGTPVPLPTQAPPGARTENLQPAGPTPPPSTFAPGLPPGPPAPPGPGPQLPAPFVNPGGTGGSGITGGSQN</sequence>
<gene>
    <name evidence="4" type="ORF">B8W69_21705</name>
</gene>
<dbReference type="NCBIfam" id="TIGR00996">
    <property type="entry name" value="Mtu_fam_mce"/>
    <property type="match status" value="1"/>
</dbReference>
<dbReference type="InterPro" id="IPR005693">
    <property type="entry name" value="Mce"/>
</dbReference>
<name>A0A1X2KS06_9MYCO</name>